<evidence type="ECO:0008006" key="4">
    <source>
        <dbReference type="Google" id="ProtNLM"/>
    </source>
</evidence>
<feature type="compositionally biased region" description="Low complexity" evidence="1">
    <location>
        <begin position="309"/>
        <end position="341"/>
    </location>
</feature>
<feature type="compositionally biased region" description="Basic residues" evidence="1">
    <location>
        <begin position="430"/>
        <end position="448"/>
    </location>
</feature>
<feature type="region of interest" description="Disordered" evidence="1">
    <location>
        <begin position="133"/>
        <end position="167"/>
    </location>
</feature>
<feature type="compositionally biased region" description="Acidic residues" evidence="1">
    <location>
        <begin position="204"/>
        <end position="215"/>
    </location>
</feature>
<feature type="region of interest" description="Disordered" evidence="1">
    <location>
        <begin position="411"/>
        <end position="504"/>
    </location>
</feature>
<gene>
    <name evidence="2" type="ORF">VKT23_001507</name>
</gene>
<feature type="compositionally biased region" description="Low complexity" evidence="1">
    <location>
        <begin position="748"/>
        <end position="764"/>
    </location>
</feature>
<reference evidence="2 3" key="1">
    <citation type="submission" date="2024-01" db="EMBL/GenBank/DDBJ databases">
        <title>A draft genome for the cacao thread blight pathogen Marasmiellus scandens.</title>
        <authorList>
            <person name="Baruah I.K."/>
            <person name="Leung J."/>
            <person name="Bukari Y."/>
            <person name="Amoako-Attah I."/>
            <person name="Meinhardt L.W."/>
            <person name="Bailey B.A."/>
            <person name="Cohen S.P."/>
        </authorList>
    </citation>
    <scope>NUCLEOTIDE SEQUENCE [LARGE SCALE GENOMIC DNA]</scope>
    <source>
        <strain evidence="2 3">GH-19</strain>
    </source>
</reference>
<feature type="compositionally biased region" description="Low complexity" evidence="1">
    <location>
        <begin position="543"/>
        <end position="553"/>
    </location>
</feature>
<feature type="compositionally biased region" description="Basic and acidic residues" evidence="1">
    <location>
        <begin position="629"/>
        <end position="644"/>
    </location>
</feature>
<feature type="compositionally biased region" description="Basic and acidic residues" evidence="1">
    <location>
        <begin position="838"/>
        <end position="855"/>
    </location>
</feature>
<accession>A0ABR1JZ22</accession>
<feature type="region of interest" description="Disordered" evidence="1">
    <location>
        <begin position="748"/>
        <end position="773"/>
    </location>
</feature>
<name>A0ABR1JZ22_9AGAR</name>
<evidence type="ECO:0000256" key="1">
    <source>
        <dbReference type="SAM" id="MobiDB-lite"/>
    </source>
</evidence>
<feature type="region of interest" description="Disordered" evidence="1">
    <location>
        <begin position="534"/>
        <end position="588"/>
    </location>
</feature>
<evidence type="ECO:0000313" key="2">
    <source>
        <dbReference type="EMBL" id="KAK7470068.1"/>
    </source>
</evidence>
<feature type="compositionally biased region" description="Low complexity" evidence="1">
    <location>
        <begin position="682"/>
        <end position="701"/>
    </location>
</feature>
<feature type="region of interest" description="Disordered" evidence="1">
    <location>
        <begin position="202"/>
        <end position="224"/>
    </location>
</feature>
<feature type="compositionally biased region" description="Basic and acidic residues" evidence="1">
    <location>
        <begin position="413"/>
        <end position="429"/>
    </location>
</feature>
<keyword evidence="3" id="KW-1185">Reference proteome</keyword>
<evidence type="ECO:0000313" key="3">
    <source>
        <dbReference type="Proteomes" id="UP001498398"/>
    </source>
</evidence>
<feature type="compositionally biased region" description="Basic and acidic residues" evidence="1">
    <location>
        <begin position="154"/>
        <end position="164"/>
    </location>
</feature>
<feature type="region of interest" description="Disordered" evidence="1">
    <location>
        <begin position="833"/>
        <end position="855"/>
    </location>
</feature>
<dbReference type="Proteomes" id="UP001498398">
    <property type="component" value="Unassembled WGS sequence"/>
</dbReference>
<dbReference type="PANTHER" id="PTHR13379:SF0">
    <property type="entry name" value="UPF0415 PROTEIN C7ORF25"/>
    <property type="match status" value="1"/>
</dbReference>
<proteinExistence type="predicted"/>
<protein>
    <recommendedName>
        <fullName evidence="4">DUF1308 domain-containing protein</fullName>
    </recommendedName>
</protein>
<organism evidence="2 3">
    <name type="scientific">Marasmiellus scandens</name>
    <dbReference type="NCBI Taxonomy" id="2682957"/>
    <lineage>
        <taxon>Eukaryota</taxon>
        <taxon>Fungi</taxon>
        <taxon>Dikarya</taxon>
        <taxon>Basidiomycota</taxon>
        <taxon>Agaricomycotina</taxon>
        <taxon>Agaricomycetes</taxon>
        <taxon>Agaricomycetidae</taxon>
        <taxon>Agaricales</taxon>
        <taxon>Marasmiineae</taxon>
        <taxon>Omphalotaceae</taxon>
        <taxon>Marasmiellus</taxon>
    </lineage>
</organism>
<dbReference type="PANTHER" id="PTHR13379">
    <property type="entry name" value="UNCHARACTERIZED DUF1308"/>
    <property type="match status" value="1"/>
</dbReference>
<comment type="caution">
    <text evidence="2">The sequence shown here is derived from an EMBL/GenBank/DDBJ whole genome shotgun (WGS) entry which is preliminary data.</text>
</comment>
<feature type="region of interest" description="Disordered" evidence="1">
    <location>
        <begin position="309"/>
        <end position="342"/>
    </location>
</feature>
<feature type="compositionally biased region" description="Basic and acidic residues" evidence="1">
    <location>
        <begin position="462"/>
        <end position="471"/>
    </location>
</feature>
<feature type="region of interest" description="Disordered" evidence="1">
    <location>
        <begin position="625"/>
        <end position="648"/>
    </location>
</feature>
<dbReference type="EMBL" id="JBANRG010000002">
    <property type="protein sequence ID" value="KAK7470068.1"/>
    <property type="molecule type" value="Genomic_DNA"/>
</dbReference>
<feature type="region of interest" description="Disordered" evidence="1">
    <location>
        <begin position="682"/>
        <end position="705"/>
    </location>
</feature>
<sequence length="886" mass="97629">MSTETGDLYTLRAQLQAIYDSISRFQPPPKRLPILDSSLYFKDEKDQGPWIQHENIPGLKKLKETVKIDLDALDKFLSKNPSSAQISSLCTNAPYLIAVWNQVQCAPPPVQIVFKSFSTEPEQERDDALVDENAALTEQEQRERREQKKARKGKDKEEKEREQKSPGVKVDVVADYGRRWIRVNTIKNSRILAEFREIDSYFTDSEDSSPSDTDDPDYRPSLAPKEFDNSLLRMGRALMTAAKANPVKIPVFSNSDKDTSSISFKTHTPRVTLRLTRLDPAGEHGPTDSRIEKTIKMLEEMGLEVELGPLGSVPASVRNASSSTSSRDDPTPAAGPSASPTIKTTATTILSFQQPTPTHRVNLDLSILLALVSDLTHAPLPESIEEAKKRFAVEEGGRYVEWKKAMAAATAKESQREKAEVDGGKENGTGKHKANKKTKGKPKKKGAKARAGVVQEDEDDIHSDPDSERESSSGQSDDELDAEPSQNNDPDLPPNPIPYITDIAKQTRALTNQVLQEMTRGLLEEMRGRLGLDPLSVPTVAVPTSSPAHHSNSSPPPDIAPGNNRGFQEKKGSQNDGSEGNDAPTAVEFWTTPEARDRCLRIVEKIGGPGERRRARALLWIPSSTVRTGENDSDKTAGQEEEHPGTLSQAEEAYWRDSRYGHKYLPLLPIRFYPCDSVEEFSSSSSFSTTDPDTDSTPTPTRIENSPSFFLALDKACSDTLEQETAKGRWYTKYRGFNYKEDLATGRAETVPATTSTTDSTSATPNGTSTSAPRTILTKVNPRLTPHTVQSLRWGARLGWTTLTANRTSVRAIVKEVGARRRVGEVLLGAGAKAETGNTKEKGDREEGELKGEDGDKKRAAIWIVDPRSLAEGMRADLDSFHLVEG</sequence>